<evidence type="ECO:0000313" key="4">
    <source>
        <dbReference type="Proteomes" id="UP000599391"/>
    </source>
</evidence>
<dbReference type="AlphaFoldDB" id="A0A8J7HF51"/>
<evidence type="ECO:0000256" key="1">
    <source>
        <dbReference type="SAM" id="Phobius"/>
    </source>
</evidence>
<name>A0A8J7HF51_9CYAN</name>
<feature type="transmembrane region" description="Helical" evidence="1">
    <location>
        <begin position="21"/>
        <end position="41"/>
    </location>
</feature>
<dbReference type="RefSeq" id="WP_214437417.1">
    <property type="nucleotide sequence ID" value="NZ_JAECZB010000002.1"/>
</dbReference>
<dbReference type="Proteomes" id="UP000599391">
    <property type="component" value="Unassembled WGS sequence"/>
</dbReference>
<evidence type="ECO:0000259" key="2">
    <source>
        <dbReference type="Pfam" id="PF13471"/>
    </source>
</evidence>
<dbReference type="InterPro" id="IPR053521">
    <property type="entry name" value="McjB-like"/>
</dbReference>
<keyword evidence="4" id="KW-1185">Reference proteome</keyword>
<proteinExistence type="predicted"/>
<dbReference type="InterPro" id="IPR032708">
    <property type="entry name" value="McjB_C"/>
</dbReference>
<dbReference type="Pfam" id="PF13471">
    <property type="entry name" value="Transglut_core3"/>
    <property type="match status" value="1"/>
</dbReference>
<dbReference type="NCBIfam" id="NF033537">
    <property type="entry name" value="lasso_biosyn_B2"/>
    <property type="match status" value="1"/>
</dbReference>
<dbReference type="EMBL" id="JAECZB010000002">
    <property type="protein sequence ID" value="MBH8551103.1"/>
    <property type="molecule type" value="Genomic_DNA"/>
</dbReference>
<keyword evidence="1" id="KW-0472">Membrane</keyword>
<keyword evidence="1" id="KW-1133">Transmembrane helix</keyword>
<sequence length="147" mass="16499">MRRARNFLRLSAGDRYFLIKTLILLVAIRLGLSLLRFNTLLKLLTKISQPRERSQFFSKVTVGKIVWAVNAATRYVPGVKCLARALTTKVLMNQHGQSSELRIGVAKTETGKLEAHAWIEYQGSVVMGNLQDLSRYMPLPSLAGVKL</sequence>
<evidence type="ECO:0000313" key="3">
    <source>
        <dbReference type="EMBL" id="MBH8551103.1"/>
    </source>
</evidence>
<comment type="caution">
    <text evidence="3">The sequence shown here is derived from an EMBL/GenBank/DDBJ whole genome shotgun (WGS) entry which is preliminary data.</text>
</comment>
<feature type="domain" description="Microcin J25-processing protein McjB C-terminal" evidence="2">
    <location>
        <begin position="24"/>
        <end position="139"/>
    </location>
</feature>
<reference evidence="3 4" key="1">
    <citation type="journal article" date="2021" name="Int. J. Syst. Evol. Microbiol.">
        <title>Amazonocrinis nigriterrae gen. nov., sp. nov., Atlanticothrix silvestris gen. nov., sp. nov. and Dendronalium phyllosphericum gen. nov., sp. nov., nostocacean cyanobacteria from Brazilian environments.</title>
        <authorList>
            <person name="Alvarenga D.O."/>
            <person name="Andreote A.P.D."/>
            <person name="Branco L.H.Z."/>
            <person name="Delbaje E."/>
            <person name="Cruz R.B."/>
            <person name="Varani A.M."/>
            <person name="Fiore M.F."/>
        </authorList>
    </citation>
    <scope>NUCLEOTIDE SEQUENCE [LARGE SCALE GENOMIC DNA]</scope>
    <source>
        <strain evidence="3 4">CENA357</strain>
    </source>
</reference>
<protein>
    <submittedName>
        <fullName evidence="3">Lasso peptide biosynthesis B2 protein</fullName>
    </submittedName>
</protein>
<organism evidence="3 4">
    <name type="scientific">Atlanticothrix silvestris CENA357</name>
    <dbReference type="NCBI Taxonomy" id="1725252"/>
    <lineage>
        <taxon>Bacteria</taxon>
        <taxon>Bacillati</taxon>
        <taxon>Cyanobacteriota</taxon>
        <taxon>Cyanophyceae</taxon>
        <taxon>Nostocales</taxon>
        <taxon>Nodulariaceae</taxon>
        <taxon>Atlanticothrix</taxon>
        <taxon>Atlanticothrix silvestris</taxon>
    </lineage>
</organism>
<keyword evidence="1" id="KW-0812">Transmembrane</keyword>
<gene>
    <name evidence="3" type="ORF">I8751_01605</name>
</gene>
<accession>A0A8J7HF51</accession>